<feature type="binding site" description="axial binding residue" evidence="6">
    <location>
        <position position="163"/>
    </location>
    <ligand>
        <name>chlorophyll b</name>
        <dbReference type="ChEBI" id="CHEBI:61721"/>
        <label>1</label>
    </ligand>
    <ligandPart>
        <name>Mg</name>
        <dbReference type="ChEBI" id="CHEBI:25107"/>
    </ligandPart>
</feature>
<evidence type="ECO:0000256" key="5">
    <source>
        <dbReference type="ARBA" id="ARBA00022991"/>
    </source>
</evidence>
<dbReference type="GO" id="GO:0016168">
    <property type="term" value="F:chlorophyll binding"/>
    <property type="evidence" value="ECO:0007669"/>
    <property type="project" value="UniProtKB-KW"/>
</dbReference>
<dbReference type="Pfam" id="PF00504">
    <property type="entry name" value="Chloroa_b-bind"/>
    <property type="match status" value="1"/>
</dbReference>
<keyword evidence="7" id="KW-0793">Thylakoid</keyword>
<name>A0A8S0G3Y3_CODFR</name>
<dbReference type="SUPFAM" id="SSF103511">
    <property type="entry name" value="Chlorophyll a-b binding protein"/>
    <property type="match status" value="1"/>
</dbReference>
<feature type="binding site" description="axial binding residue" evidence="6">
    <location>
        <position position="138"/>
    </location>
    <ligand>
        <name>chlorophyll b</name>
        <dbReference type="ChEBI" id="CHEBI:61721"/>
        <label>1</label>
    </ligand>
    <ligandPart>
        <name>Mg</name>
        <dbReference type="ChEBI" id="CHEBI:25107"/>
    </ligandPart>
</feature>
<comment type="function">
    <text evidence="7">The light-harvesting complex (LHC) functions as a light receptor, it captures and delivers excitation energy to photosystems with which it is closely associated.</text>
</comment>
<feature type="binding site" description="axial binding residue" evidence="6">
    <location>
        <position position="154"/>
    </location>
    <ligand>
        <name>chlorophyll b</name>
        <dbReference type="ChEBI" id="CHEBI:61721"/>
        <label>1</label>
    </ligand>
    <ligandPart>
        <name>Mg</name>
        <dbReference type="ChEBI" id="CHEBI:25107"/>
    </ligandPart>
</feature>
<feature type="binding site" description="axial binding residue" evidence="6">
    <location>
        <position position="85"/>
    </location>
    <ligand>
        <name>chlorophyll b</name>
        <dbReference type="ChEBI" id="CHEBI:61721"/>
        <label>1</label>
    </ligand>
    <ligandPart>
        <name>Mg</name>
        <dbReference type="ChEBI" id="CHEBI:25107"/>
    </ligandPart>
</feature>
<dbReference type="GO" id="GO:0009523">
    <property type="term" value="C:photosystem II"/>
    <property type="evidence" value="ECO:0007669"/>
    <property type="project" value="UniProtKB-KW"/>
</dbReference>
<reference evidence="8" key="1">
    <citation type="submission" date="2020-04" db="EMBL/GenBank/DDBJ databases">
        <title>Profiling of Lhcbm proteins from a macrosiphonous green alga, Codium fragile using peptide mass finger printing.</title>
        <authorList>
            <person name="Nakaniwa T."/>
            <person name="Norioka N."/>
            <person name="Kano R."/>
            <person name="Seki S."/>
            <person name="Shimonaka T."/>
            <person name="Tanaka H."/>
            <person name="Kurisu G."/>
            <person name="Fujii R."/>
        </authorList>
    </citation>
    <scope>NUCLEOTIDE SEQUENCE</scope>
</reference>
<protein>
    <recommendedName>
        <fullName evidence="7">Chlorophyll a-b binding protein, chloroplastic</fullName>
    </recommendedName>
</protein>
<comment type="subcellular location">
    <subcellularLocation>
        <location evidence="7">Plastid</location>
        <location evidence="7">Chloroplast thylakoid membrane</location>
    </subcellularLocation>
</comment>
<evidence type="ECO:0000256" key="7">
    <source>
        <dbReference type="RuleBase" id="RU363080"/>
    </source>
</evidence>
<proteinExistence type="evidence at transcript level"/>
<feature type="binding site" evidence="6">
    <location>
        <position position="83"/>
    </location>
    <ligand>
        <name>chlorophyll a</name>
        <dbReference type="ChEBI" id="CHEBI:58416"/>
        <label>1</label>
    </ligand>
</feature>
<feature type="binding site" description="axial binding residue" evidence="6">
    <location>
        <position position="146"/>
    </location>
    <ligand>
        <name>chlorophyll b</name>
        <dbReference type="ChEBI" id="CHEBI:61721"/>
        <label>1</label>
    </ligand>
    <ligandPart>
        <name>Mg</name>
        <dbReference type="ChEBI" id="CHEBI:25107"/>
    </ligandPart>
</feature>
<feature type="binding site" description="axial binding residue" evidence="6">
    <location>
        <position position="61"/>
    </location>
    <ligand>
        <name>chlorophyll b</name>
        <dbReference type="ChEBI" id="CHEBI:61721"/>
        <label>1</label>
    </ligand>
    <ligandPart>
        <name>Mg</name>
        <dbReference type="ChEBI" id="CHEBI:25107"/>
    </ligandPart>
</feature>
<sequence>MATPCVSSLLFAPTSRAQNARHVARAATEWYGPERAQWLGPYSAGDVPSYLSGEFPGDYGWDTAGLSADPEMFRRNRELEVIHCRWAMLGTVGCLTPEILTKYGNVELQSPVWFNAGAQIFNGGIDYVGNANFIHAQSIFAILGVQVILMGLCEGYRVSGGPLGEVEDVLYPGNAFDPLNFADDPDTLAELKVKEIKNGRLAMFSMFGYFVQALVTGKGPVENWAEHIANPSNNNIFTDGVITRFSPV</sequence>
<keyword evidence="5 7" id="KW-0157">Chromophore</keyword>
<dbReference type="PANTHER" id="PTHR21649">
    <property type="entry name" value="CHLOROPHYLL A/B BINDING PROTEIN"/>
    <property type="match status" value="1"/>
</dbReference>
<dbReference type="GO" id="GO:0009535">
    <property type="term" value="C:chloroplast thylakoid membrane"/>
    <property type="evidence" value="ECO:0007669"/>
    <property type="project" value="UniProtKB-SubCell"/>
</dbReference>
<accession>A0A8S0G3Y3</accession>
<keyword evidence="2 7" id="KW-0150">Chloroplast</keyword>
<gene>
    <name evidence="8" type="primary">Lhcbm07</name>
</gene>
<keyword evidence="7" id="KW-0604">Photosystem II</keyword>
<dbReference type="EMBL" id="LC536573">
    <property type="protein sequence ID" value="BCD44945.1"/>
    <property type="molecule type" value="mRNA"/>
</dbReference>
<dbReference type="Gene3D" id="1.10.3460.10">
    <property type="entry name" value="Chlorophyll a/b binding protein domain"/>
    <property type="match status" value="1"/>
</dbReference>
<dbReference type="InterPro" id="IPR001344">
    <property type="entry name" value="Chloro_AB-bd_pln"/>
</dbReference>
<keyword evidence="3 7" id="KW-0602">Photosynthesis</keyword>
<keyword evidence="1 6" id="KW-0148">Chlorophyll</keyword>
<feature type="binding site" evidence="6">
    <location>
        <position position="119"/>
    </location>
    <ligand>
        <name>chlorophyll a</name>
        <dbReference type="ChEBI" id="CHEBI:58416"/>
        <label>1</label>
    </ligand>
</feature>
<organism evidence="8">
    <name type="scientific">Codium fragile</name>
    <name type="common">Dead man's fingers</name>
    <name type="synonym">Green alga</name>
    <dbReference type="NCBI Taxonomy" id="3133"/>
    <lineage>
        <taxon>Eukaryota</taxon>
        <taxon>Viridiplantae</taxon>
        <taxon>Chlorophyta</taxon>
        <taxon>core chlorophytes</taxon>
        <taxon>Ulvophyceae</taxon>
        <taxon>TCBD clade</taxon>
        <taxon>Bryopsidales</taxon>
        <taxon>Bryopsidineae</taxon>
        <taxon>Codiaceae</taxon>
        <taxon>Codium</taxon>
    </lineage>
</organism>
<evidence type="ECO:0000256" key="6">
    <source>
        <dbReference type="PIRSR" id="PIRSR601344-1"/>
    </source>
</evidence>
<feature type="binding site" evidence="6">
    <location>
        <position position="80"/>
    </location>
    <ligand>
        <name>chlorophyll a</name>
        <dbReference type="ChEBI" id="CHEBI:58416"/>
        <label>1</label>
    </ligand>
</feature>
<keyword evidence="4 7" id="KW-0934">Plastid</keyword>
<keyword evidence="7" id="KW-0603">Photosystem I</keyword>
<feature type="binding site" evidence="6">
    <location>
        <position position="200"/>
    </location>
    <ligand>
        <name>chlorophyll a</name>
        <dbReference type="ChEBI" id="CHEBI:58416"/>
        <label>1</label>
    </ligand>
</feature>
<evidence type="ECO:0000256" key="2">
    <source>
        <dbReference type="ARBA" id="ARBA00022528"/>
    </source>
</evidence>
<feature type="binding site" evidence="6">
    <location>
        <position position="198"/>
    </location>
    <ligand>
        <name>chlorophyll a</name>
        <dbReference type="ChEBI" id="CHEBI:58416"/>
        <label>1</label>
    </ligand>
</feature>
<feature type="binding site" evidence="6">
    <location>
        <position position="194"/>
    </location>
    <ligand>
        <name>chlorophyll a</name>
        <dbReference type="ChEBI" id="CHEBI:58416"/>
        <label>1</label>
    </ligand>
</feature>
<feature type="binding site" evidence="6">
    <location>
        <position position="227"/>
    </location>
    <ligand>
        <name>chlorophyll a</name>
        <dbReference type="ChEBI" id="CHEBI:58416"/>
        <label>1</label>
    </ligand>
</feature>
<feature type="binding site" evidence="6">
    <location>
        <position position="195"/>
    </location>
    <ligand>
        <name>chlorophyll a</name>
        <dbReference type="ChEBI" id="CHEBI:58416"/>
        <label>1</label>
    </ligand>
</feature>
<evidence type="ECO:0000256" key="4">
    <source>
        <dbReference type="ARBA" id="ARBA00022640"/>
    </source>
</evidence>
<evidence type="ECO:0000256" key="1">
    <source>
        <dbReference type="ARBA" id="ARBA00022494"/>
    </source>
</evidence>
<feature type="binding site" evidence="6">
    <location>
        <position position="212"/>
    </location>
    <ligand>
        <name>chlorophyll a</name>
        <dbReference type="ChEBI" id="CHEBI:58416"/>
        <label>1</label>
    </ligand>
</feature>
<evidence type="ECO:0000256" key="3">
    <source>
        <dbReference type="ARBA" id="ARBA00022531"/>
    </source>
</evidence>
<feature type="binding site" evidence="6">
    <location>
        <position position="67"/>
    </location>
    <ligand>
        <name>chlorophyll a</name>
        <dbReference type="ChEBI" id="CHEBI:58416"/>
        <label>1</label>
    </ligand>
</feature>
<dbReference type="GO" id="GO:0009522">
    <property type="term" value="C:photosystem I"/>
    <property type="evidence" value="ECO:0007669"/>
    <property type="project" value="UniProtKB-KW"/>
</dbReference>
<evidence type="ECO:0000313" key="8">
    <source>
        <dbReference type="EMBL" id="BCD44945.1"/>
    </source>
</evidence>
<dbReference type="InterPro" id="IPR022796">
    <property type="entry name" value="Chloroa_b-bind"/>
</dbReference>
<dbReference type="AlphaFoldDB" id="A0A8S0G3Y3"/>
<comment type="similarity">
    <text evidence="7">Belongs to the light-harvesting chlorophyll a/b-binding (LHC) protein family.</text>
</comment>
<dbReference type="GO" id="GO:0009765">
    <property type="term" value="P:photosynthesis, light harvesting"/>
    <property type="evidence" value="ECO:0007669"/>
    <property type="project" value="InterPro"/>
</dbReference>